<comment type="caution">
    <text evidence="9">The sequence shown here is derived from an EMBL/GenBank/DDBJ whole genome shotgun (WGS) entry which is preliminary data.</text>
</comment>
<dbReference type="PRINTS" id="PR00690">
    <property type="entry name" value="ADHESNFAMILY"/>
</dbReference>
<evidence type="ECO:0000256" key="8">
    <source>
        <dbReference type="SAM" id="SignalP"/>
    </source>
</evidence>
<evidence type="ECO:0000256" key="1">
    <source>
        <dbReference type="ARBA" id="ARBA00004196"/>
    </source>
</evidence>
<feature type="signal peptide" evidence="8">
    <location>
        <begin position="1"/>
        <end position="23"/>
    </location>
</feature>
<dbReference type="PANTHER" id="PTHR42953:SF1">
    <property type="entry name" value="METAL-BINDING PROTEIN HI_0362-RELATED"/>
    <property type="match status" value="1"/>
</dbReference>
<name>A0A8J3C6V7_9PSEU</name>
<evidence type="ECO:0000313" key="9">
    <source>
        <dbReference type="EMBL" id="GGM44445.1"/>
    </source>
</evidence>
<feature type="coiled-coil region" evidence="6">
    <location>
        <begin position="201"/>
        <end position="228"/>
    </location>
</feature>
<protein>
    <submittedName>
        <fullName evidence="9">ABC transporter periplasmic component</fullName>
    </submittedName>
</protein>
<evidence type="ECO:0000313" key="10">
    <source>
        <dbReference type="Proteomes" id="UP000637578"/>
    </source>
</evidence>
<dbReference type="SUPFAM" id="SSF53807">
    <property type="entry name" value="Helical backbone' metal receptor"/>
    <property type="match status" value="1"/>
</dbReference>
<proteinExistence type="inferred from homology"/>
<keyword evidence="3" id="KW-0479">Metal-binding</keyword>
<keyword evidence="4 8" id="KW-0732">Signal</keyword>
<dbReference type="EMBL" id="BMMK01000004">
    <property type="protein sequence ID" value="GGM44445.1"/>
    <property type="molecule type" value="Genomic_DNA"/>
</dbReference>
<dbReference type="GO" id="GO:0007155">
    <property type="term" value="P:cell adhesion"/>
    <property type="evidence" value="ECO:0007669"/>
    <property type="project" value="InterPro"/>
</dbReference>
<evidence type="ECO:0000256" key="4">
    <source>
        <dbReference type="ARBA" id="ARBA00022729"/>
    </source>
</evidence>
<evidence type="ECO:0000256" key="6">
    <source>
        <dbReference type="SAM" id="Coils"/>
    </source>
</evidence>
<dbReference type="Proteomes" id="UP000637578">
    <property type="component" value="Unassembled WGS sequence"/>
</dbReference>
<dbReference type="AlphaFoldDB" id="A0A8J3C6V7"/>
<evidence type="ECO:0000256" key="5">
    <source>
        <dbReference type="RuleBase" id="RU003512"/>
    </source>
</evidence>
<dbReference type="InterPro" id="IPR050492">
    <property type="entry name" value="Bact_metal-bind_prot9"/>
</dbReference>
<dbReference type="RefSeq" id="WP_189055130.1">
    <property type="nucleotide sequence ID" value="NZ_BMMK01000004.1"/>
</dbReference>
<dbReference type="InterPro" id="IPR006127">
    <property type="entry name" value="ZnuA-like"/>
</dbReference>
<dbReference type="PROSITE" id="PS51257">
    <property type="entry name" value="PROKAR_LIPOPROTEIN"/>
    <property type="match status" value="1"/>
</dbReference>
<feature type="chain" id="PRO_5039502570" evidence="8">
    <location>
        <begin position="24"/>
        <end position="344"/>
    </location>
</feature>
<keyword evidence="2 5" id="KW-0813">Transport</keyword>
<evidence type="ECO:0000256" key="7">
    <source>
        <dbReference type="SAM" id="MobiDB-lite"/>
    </source>
</evidence>
<reference evidence="9" key="2">
    <citation type="submission" date="2020-09" db="EMBL/GenBank/DDBJ databases">
        <authorList>
            <person name="Sun Q."/>
            <person name="Zhou Y."/>
        </authorList>
    </citation>
    <scope>NUCLEOTIDE SEQUENCE</scope>
    <source>
        <strain evidence="9">CGMCC 4.5737</strain>
    </source>
</reference>
<dbReference type="GO" id="GO:0030313">
    <property type="term" value="C:cell envelope"/>
    <property type="evidence" value="ECO:0007669"/>
    <property type="project" value="UniProtKB-SubCell"/>
</dbReference>
<dbReference type="Gene3D" id="3.40.50.1980">
    <property type="entry name" value="Nitrogenase molybdenum iron protein domain"/>
    <property type="match status" value="2"/>
</dbReference>
<gene>
    <name evidence="9" type="ORF">GCM10012275_14300</name>
</gene>
<evidence type="ECO:0000256" key="3">
    <source>
        <dbReference type="ARBA" id="ARBA00022723"/>
    </source>
</evidence>
<comment type="similarity">
    <text evidence="5">Belongs to the bacterial solute-binding protein 9 family.</text>
</comment>
<comment type="subcellular location">
    <subcellularLocation>
        <location evidence="1">Cell envelope</location>
    </subcellularLocation>
</comment>
<organism evidence="9 10">
    <name type="scientific">Longimycelium tulufanense</name>
    <dbReference type="NCBI Taxonomy" id="907463"/>
    <lineage>
        <taxon>Bacteria</taxon>
        <taxon>Bacillati</taxon>
        <taxon>Actinomycetota</taxon>
        <taxon>Actinomycetes</taxon>
        <taxon>Pseudonocardiales</taxon>
        <taxon>Pseudonocardiaceae</taxon>
        <taxon>Longimycelium</taxon>
    </lineage>
</organism>
<dbReference type="Pfam" id="PF01297">
    <property type="entry name" value="ZnuA"/>
    <property type="match status" value="1"/>
</dbReference>
<feature type="compositionally biased region" description="Basic and acidic residues" evidence="7">
    <location>
        <begin position="139"/>
        <end position="167"/>
    </location>
</feature>
<feature type="region of interest" description="Disordered" evidence="7">
    <location>
        <begin position="126"/>
        <end position="167"/>
    </location>
</feature>
<dbReference type="InterPro" id="IPR006128">
    <property type="entry name" value="Lipoprotein_PsaA-like"/>
</dbReference>
<keyword evidence="10" id="KW-1185">Reference proteome</keyword>
<sequence length="344" mass="36689">MSVRFARSGGLLAGAAATALVLGACGSGPTTDGDRVRVVASTNVWGSVVRAVGGDAVEVRSILDSPEVDPHSYESTPSDAAEVSDAQLVVYNGGGYDPFVDKILSSSAGGDRRTVEAVKAADITQTVAAAPSAAPSDTPDGHGHRDEHGDEHKERQEAAAHEAEHDHDHGVNEHVWYDVHAVGHVAEQVAGRLGEIKADRKDEFRRNAERLVGELRKLDAKIEDLAGSYGGTKILVTEPIAFYLVRQAKLDDVTPQVFVRAVEEENDPPAAAIAEVERLVASGEPRVLIYNPQTESVVTQQVRAKAEAAKIPVVRMTETLPAGKDYLSWMSGQVDDLAAALRQR</sequence>
<evidence type="ECO:0000256" key="2">
    <source>
        <dbReference type="ARBA" id="ARBA00022448"/>
    </source>
</evidence>
<accession>A0A8J3C6V7</accession>
<reference evidence="9" key="1">
    <citation type="journal article" date="2014" name="Int. J. Syst. Evol. Microbiol.">
        <title>Complete genome sequence of Corynebacterium casei LMG S-19264T (=DSM 44701T), isolated from a smear-ripened cheese.</title>
        <authorList>
            <consortium name="US DOE Joint Genome Institute (JGI-PGF)"/>
            <person name="Walter F."/>
            <person name="Albersmeier A."/>
            <person name="Kalinowski J."/>
            <person name="Ruckert C."/>
        </authorList>
    </citation>
    <scope>NUCLEOTIDE SEQUENCE</scope>
    <source>
        <strain evidence="9">CGMCC 4.5737</strain>
    </source>
</reference>
<dbReference type="GO" id="GO:0046872">
    <property type="term" value="F:metal ion binding"/>
    <property type="evidence" value="ECO:0007669"/>
    <property type="project" value="UniProtKB-KW"/>
</dbReference>
<keyword evidence="6" id="KW-0175">Coiled coil</keyword>
<dbReference type="GO" id="GO:0030001">
    <property type="term" value="P:metal ion transport"/>
    <property type="evidence" value="ECO:0007669"/>
    <property type="project" value="InterPro"/>
</dbReference>
<dbReference type="PANTHER" id="PTHR42953">
    <property type="entry name" value="HIGH-AFFINITY ZINC UPTAKE SYSTEM PROTEIN ZNUA-RELATED"/>
    <property type="match status" value="1"/>
</dbReference>